<sequence length="275" mass="29961">MQDLVGTVQALWRYPVKSMLGDSPSQLEVDPRGIRGDRAYALWDHASGRVASAKNPRLWQGLLGYRARFREEPTPAAPLPPVLIGPREDDSSAGLCSGEDDVDAFFSELFGRRVSLLDTPPEGASLDQYWPPVEERAFQDVTNALELPEGTFFDACPIHAITTATLERLRQLEPQLDFAVERFRPNLLISTPPESTGFVEEGWSGACLQIGEQLVLRVDGGCPRCVVTTLAQGALEENLEILRATARHNGVVAGIRLSVVSPGPVAVGDPVRLLP</sequence>
<name>A0ABU5RQK8_9CYAN</name>
<dbReference type="EMBL" id="JAYGHX010000001">
    <property type="protein sequence ID" value="MEA5390059.1"/>
    <property type="molecule type" value="Genomic_DNA"/>
</dbReference>
<dbReference type="SUPFAM" id="SSF50800">
    <property type="entry name" value="PK beta-barrel domain-like"/>
    <property type="match status" value="1"/>
</dbReference>
<feature type="domain" description="MOSC" evidence="1">
    <location>
        <begin position="119"/>
        <end position="274"/>
    </location>
</feature>
<gene>
    <name evidence="2" type="ORF">VB738_02175</name>
</gene>
<evidence type="ECO:0000313" key="3">
    <source>
        <dbReference type="Proteomes" id="UP001304461"/>
    </source>
</evidence>
<dbReference type="PROSITE" id="PS51340">
    <property type="entry name" value="MOSC"/>
    <property type="match status" value="1"/>
</dbReference>
<keyword evidence="3" id="KW-1185">Reference proteome</keyword>
<dbReference type="Gene3D" id="2.40.33.20">
    <property type="entry name" value="PK beta-barrel domain-like"/>
    <property type="match status" value="1"/>
</dbReference>
<comment type="caution">
    <text evidence="2">The sequence shown here is derived from an EMBL/GenBank/DDBJ whole genome shotgun (WGS) entry which is preliminary data.</text>
</comment>
<protein>
    <submittedName>
        <fullName evidence="2">MOSC N-terminal beta barrel domain-containing protein</fullName>
    </submittedName>
</protein>
<organism evidence="2 3">
    <name type="scientific">Cyanobium gracile UHCC 0139</name>
    <dbReference type="NCBI Taxonomy" id="3110308"/>
    <lineage>
        <taxon>Bacteria</taxon>
        <taxon>Bacillati</taxon>
        <taxon>Cyanobacteriota</taxon>
        <taxon>Cyanophyceae</taxon>
        <taxon>Synechococcales</taxon>
        <taxon>Prochlorococcaceae</taxon>
        <taxon>Cyanobium</taxon>
    </lineage>
</organism>
<dbReference type="InterPro" id="IPR005302">
    <property type="entry name" value="MoCF_Sase_C"/>
</dbReference>
<reference evidence="2 3" key="1">
    <citation type="submission" date="2023-12" db="EMBL/GenBank/DDBJ databases">
        <title>Baltic Sea Cyanobacteria.</title>
        <authorList>
            <person name="Delbaje E."/>
            <person name="Fewer D.P."/>
            <person name="Shishido T.K."/>
        </authorList>
    </citation>
    <scope>NUCLEOTIDE SEQUENCE [LARGE SCALE GENOMIC DNA]</scope>
    <source>
        <strain evidence="2 3">UHCC 0139</strain>
    </source>
</reference>
<accession>A0ABU5RQK8</accession>
<proteinExistence type="predicted"/>
<dbReference type="InterPro" id="IPR005303">
    <property type="entry name" value="MOCOS_middle"/>
</dbReference>
<dbReference type="Pfam" id="PF03473">
    <property type="entry name" value="MOSC"/>
    <property type="match status" value="1"/>
</dbReference>
<evidence type="ECO:0000313" key="2">
    <source>
        <dbReference type="EMBL" id="MEA5390059.1"/>
    </source>
</evidence>
<dbReference type="Pfam" id="PF03476">
    <property type="entry name" value="MOSC_N"/>
    <property type="match status" value="1"/>
</dbReference>
<evidence type="ECO:0000259" key="1">
    <source>
        <dbReference type="PROSITE" id="PS51340"/>
    </source>
</evidence>
<dbReference type="Proteomes" id="UP001304461">
    <property type="component" value="Unassembled WGS sequence"/>
</dbReference>
<dbReference type="RefSeq" id="WP_323304178.1">
    <property type="nucleotide sequence ID" value="NZ_JAYGHX010000001.1"/>
</dbReference>
<dbReference type="InterPro" id="IPR011037">
    <property type="entry name" value="Pyrv_Knase-like_insert_dom_sf"/>
</dbReference>